<dbReference type="GO" id="GO:0004553">
    <property type="term" value="F:hydrolase activity, hydrolyzing O-glycosyl compounds"/>
    <property type="evidence" value="ECO:0007669"/>
    <property type="project" value="InterPro"/>
</dbReference>
<evidence type="ECO:0000259" key="2">
    <source>
        <dbReference type="PROSITE" id="PS51762"/>
    </source>
</evidence>
<reference evidence="3 4" key="1">
    <citation type="journal article" date="2015" name="BMC Genomics">
        <title>Insights from the genome of Ophiocordyceps polyrhachis-furcata to pathogenicity and host specificity in insect fungi.</title>
        <authorList>
            <person name="Wichadakul D."/>
            <person name="Kobmoo N."/>
            <person name="Ingsriswang S."/>
            <person name="Tangphatsornruang S."/>
            <person name="Chantasingh D."/>
            <person name="Luangsa-ard J.J."/>
            <person name="Eurwilaichitr L."/>
        </authorList>
    </citation>
    <scope>NUCLEOTIDE SEQUENCE [LARGE SCALE GENOMIC DNA]</scope>
    <source>
        <strain evidence="3 4">BCC 54312</strain>
    </source>
</reference>
<dbReference type="Pfam" id="PF00722">
    <property type="entry name" value="Glyco_hydro_16"/>
    <property type="match status" value="1"/>
</dbReference>
<dbReference type="InterPro" id="IPR000757">
    <property type="entry name" value="Beta-glucanase-like"/>
</dbReference>
<organism evidence="3 4">
    <name type="scientific">Ophiocordyceps polyrhachis-furcata BCC 54312</name>
    <dbReference type="NCBI Taxonomy" id="1330021"/>
    <lineage>
        <taxon>Eukaryota</taxon>
        <taxon>Fungi</taxon>
        <taxon>Dikarya</taxon>
        <taxon>Ascomycota</taxon>
        <taxon>Pezizomycotina</taxon>
        <taxon>Sordariomycetes</taxon>
        <taxon>Hypocreomycetidae</taxon>
        <taxon>Hypocreales</taxon>
        <taxon>Ophiocordycipitaceae</taxon>
        <taxon>Ophiocordyceps</taxon>
    </lineage>
</organism>
<dbReference type="Gene3D" id="2.60.120.200">
    <property type="match status" value="1"/>
</dbReference>
<dbReference type="CDD" id="cd00413">
    <property type="entry name" value="Glyco_hydrolase_16"/>
    <property type="match status" value="1"/>
</dbReference>
<comment type="caution">
    <text evidence="3">The sequence shown here is derived from an EMBL/GenBank/DDBJ whole genome shotgun (WGS) entry which is preliminary data.</text>
</comment>
<sequence>MYKMKSLCFLLPFFISGLAAALCECGYAANVSYEGGGRPLLFTDLLESDFTKTRNISEDQDWIRQQFNVSAKAGRGRYGKSFSLDNILSHDSKTTVDNSQDSPGLQLRVDGVLNNDAVTAAEMDSARNDLHWGSYRAGLKLTAVNGTCAAFFWYLNDSQEIDMEFLSHEYDAGKHVYPVNLVIQSRKSMQAGYDASRSATYKRINLTFDPTAAFHEYRFDYMPGRVMFFADSVKLAEMEGDEMPTAPGHLILQHWSNGNPKWSGGPPTQDALLTVSYVKAYFNSSENKARSSWEERCRQTRGAAICNIPDVTAANASTGGHFFTEGGSRKMGGDVDSGCANRGGYGVSGLTAVVMATLAVLVNGTGRESQRVPPCS</sequence>
<name>A0A367LHA7_9HYPO</name>
<dbReference type="InterPro" id="IPR013320">
    <property type="entry name" value="ConA-like_dom_sf"/>
</dbReference>
<feature type="chain" id="PRO_5016942226" description="GH16 domain-containing protein" evidence="1">
    <location>
        <begin position="22"/>
        <end position="376"/>
    </location>
</feature>
<evidence type="ECO:0000313" key="4">
    <source>
        <dbReference type="Proteomes" id="UP000253664"/>
    </source>
</evidence>
<evidence type="ECO:0000256" key="1">
    <source>
        <dbReference type="SAM" id="SignalP"/>
    </source>
</evidence>
<dbReference type="EMBL" id="LKCN02000005">
    <property type="protein sequence ID" value="RCI13823.1"/>
    <property type="molecule type" value="Genomic_DNA"/>
</dbReference>
<dbReference type="PANTHER" id="PTHR38121:SF5">
    <property type="entry name" value="GH16 DOMAIN-CONTAINING PROTEIN"/>
    <property type="match status" value="1"/>
</dbReference>
<evidence type="ECO:0000313" key="3">
    <source>
        <dbReference type="EMBL" id="RCI13823.1"/>
    </source>
</evidence>
<dbReference type="OrthoDB" id="25131at2759"/>
<protein>
    <recommendedName>
        <fullName evidence="2">GH16 domain-containing protein</fullName>
    </recommendedName>
</protein>
<dbReference type="PANTHER" id="PTHR38121">
    <property type="entry name" value="GH16 DOMAIN-CONTAINING PROTEIN"/>
    <property type="match status" value="1"/>
</dbReference>
<dbReference type="GO" id="GO:0005975">
    <property type="term" value="P:carbohydrate metabolic process"/>
    <property type="evidence" value="ECO:0007669"/>
    <property type="project" value="InterPro"/>
</dbReference>
<keyword evidence="1" id="KW-0732">Signal</keyword>
<feature type="domain" description="GH16" evidence="2">
    <location>
        <begin position="31"/>
        <end position="286"/>
    </location>
</feature>
<dbReference type="STRING" id="1330021.A0A367LHA7"/>
<dbReference type="Proteomes" id="UP000253664">
    <property type="component" value="Unassembled WGS sequence"/>
</dbReference>
<feature type="signal peptide" evidence="1">
    <location>
        <begin position="1"/>
        <end position="21"/>
    </location>
</feature>
<dbReference type="AlphaFoldDB" id="A0A367LHA7"/>
<proteinExistence type="predicted"/>
<gene>
    <name evidence="3" type="ORF">L249_7929</name>
</gene>
<keyword evidence="4" id="KW-1185">Reference proteome</keyword>
<accession>A0A367LHA7</accession>
<dbReference type="SUPFAM" id="SSF49899">
    <property type="entry name" value="Concanavalin A-like lectins/glucanases"/>
    <property type="match status" value="1"/>
</dbReference>
<dbReference type="PROSITE" id="PS51762">
    <property type="entry name" value="GH16_2"/>
    <property type="match status" value="1"/>
</dbReference>